<gene>
    <name evidence="5" type="ORF">GCM10010178_39810</name>
</gene>
<feature type="domain" description="Epoxide hydrolase N-terminal" evidence="4">
    <location>
        <begin position="1"/>
        <end position="90"/>
    </location>
</feature>
<dbReference type="PANTHER" id="PTHR21661">
    <property type="entry name" value="EPOXIDE HYDROLASE 1-RELATED"/>
    <property type="match status" value="1"/>
</dbReference>
<comment type="similarity">
    <text evidence="1">Belongs to the peptidase S33 family.</text>
</comment>
<evidence type="ECO:0000313" key="6">
    <source>
        <dbReference type="Proteomes" id="UP000649573"/>
    </source>
</evidence>
<dbReference type="EMBL" id="BMRE01000016">
    <property type="protein sequence ID" value="GGU43349.1"/>
    <property type="molecule type" value="Genomic_DNA"/>
</dbReference>
<evidence type="ECO:0000256" key="3">
    <source>
        <dbReference type="ARBA" id="ARBA00022801"/>
    </source>
</evidence>
<protein>
    <submittedName>
        <fullName evidence="5">Microsomal epoxide hydrolase</fullName>
    </submittedName>
</protein>
<dbReference type="PANTHER" id="PTHR21661:SF35">
    <property type="entry name" value="EPOXIDE HYDROLASE"/>
    <property type="match status" value="1"/>
</dbReference>
<dbReference type="Gene3D" id="3.40.50.1820">
    <property type="entry name" value="alpha/beta hydrolase"/>
    <property type="match status" value="1"/>
</dbReference>
<organism evidence="5 6">
    <name type="scientific">Lentzea flava</name>
    <dbReference type="NCBI Taxonomy" id="103732"/>
    <lineage>
        <taxon>Bacteria</taxon>
        <taxon>Bacillati</taxon>
        <taxon>Actinomycetota</taxon>
        <taxon>Actinomycetes</taxon>
        <taxon>Pseudonocardiales</taxon>
        <taxon>Pseudonocardiaceae</taxon>
        <taxon>Lentzea</taxon>
    </lineage>
</organism>
<dbReference type="InterPro" id="IPR016292">
    <property type="entry name" value="Epoxide_hydrolase"/>
</dbReference>
<keyword evidence="2" id="KW-0058">Aromatic hydrocarbons catabolism</keyword>
<dbReference type="PRINTS" id="PR00412">
    <property type="entry name" value="EPOXHYDRLASE"/>
</dbReference>
<comment type="caution">
    <text evidence="5">The sequence shown here is derived from an EMBL/GenBank/DDBJ whole genome shotgun (WGS) entry which is preliminary data.</text>
</comment>
<dbReference type="GO" id="GO:0016787">
    <property type="term" value="F:hydrolase activity"/>
    <property type="evidence" value="ECO:0007669"/>
    <property type="project" value="UniProtKB-KW"/>
</dbReference>
<dbReference type="InterPro" id="IPR000639">
    <property type="entry name" value="Epox_hydrolase-like"/>
</dbReference>
<dbReference type="InterPro" id="IPR029058">
    <property type="entry name" value="AB_hydrolase_fold"/>
</dbReference>
<dbReference type="InterPro" id="IPR010497">
    <property type="entry name" value="Epoxide_hydro_N"/>
</dbReference>
<dbReference type="Pfam" id="PF06441">
    <property type="entry name" value="EHN"/>
    <property type="match status" value="1"/>
</dbReference>
<evidence type="ECO:0000256" key="1">
    <source>
        <dbReference type="ARBA" id="ARBA00010088"/>
    </source>
</evidence>
<accession>A0ABQ2UNN8</accession>
<name>A0ABQ2UNN8_9PSEU</name>
<dbReference type="PIRSF" id="PIRSF001112">
    <property type="entry name" value="Epoxide_hydrolase"/>
    <property type="match status" value="1"/>
</dbReference>
<reference evidence="6" key="1">
    <citation type="journal article" date="2019" name="Int. J. Syst. Evol. Microbiol.">
        <title>The Global Catalogue of Microorganisms (GCM) 10K type strain sequencing project: providing services to taxonomists for standard genome sequencing and annotation.</title>
        <authorList>
            <consortium name="The Broad Institute Genomics Platform"/>
            <consortium name="The Broad Institute Genome Sequencing Center for Infectious Disease"/>
            <person name="Wu L."/>
            <person name="Ma J."/>
        </authorList>
    </citation>
    <scope>NUCLEOTIDE SEQUENCE [LARGE SCALE GENOMIC DNA]</scope>
    <source>
        <strain evidence="6">JCM 3296</strain>
    </source>
</reference>
<dbReference type="SUPFAM" id="SSF53474">
    <property type="entry name" value="alpha/beta-Hydrolases"/>
    <property type="match status" value="1"/>
</dbReference>
<sequence length="358" mass="39334">MRERLHRTRRITTPWSDDGTRGITAGRLDALLDHWVNRYDWDVHERRISEYPWTTVGAPDAALRLIHQRSADPGAPVVVLLHGWPDSVLRYERVLPLLPDLNVVVPALPGFPFAAEVPMAGMSVNRIARIVADALDELGYPRYILSGGDVGGAVAEVLAAEHPDRVAALHLTNIAPQHAFSADPAKLAPDAAAYLTQAAQWFRTEGGYIAEQSTRPNTLAVALGDSPFGLAAWLAEKLESWSDEAAFSPDELLTWITAYWVTGAIGTSFATYAEPAVLPDRIGTPTVLSIFARDTKPEPRSYAAEFLNVREYVEHPAGGHFAAWEQPEAYAGDLRLAVKLGDARSESVHQRFQQAVRH</sequence>
<evidence type="ECO:0000256" key="2">
    <source>
        <dbReference type="ARBA" id="ARBA00022797"/>
    </source>
</evidence>
<evidence type="ECO:0000259" key="4">
    <source>
        <dbReference type="Pfam" id="PF06441"/>
    </source>
</evidence>
<keyword evidence="3 5" id="KW-0378">Hydrolase</keyword>
<keyword evidence="6" id="KW-1185">Reference proteome</keyword>
<proteinExistence type="inferred from homology"/>
<evidence type="ECO:0000313" key="5">
    <source>
        <dbReference type="EMBL" id="GGU43349.1"/>
    </source>
</evidence>
<dbReference type="Proteomes" id="UP000649573">
    <property type="component" value="Unassembled WGS sequence"/>
</dbReference>